<protein>
    <submittedName>
        <fullName evidence="2">Uncharacterized protein</fullName>
    </submittedName>
</protein>
<keyword evidence="3" id="KW-1185">Reference proteome</keyword>
<dbReference type="Proteomes" id="UP001153636">
    <property type="component" value="Chromosome 8"/>
</dbReference>
<gene>
    <name evidence="2" type="ORF">PSYICH_LOCUS14842</name>
</gene>
<organism evidence="2 3">
    <name type="scientific">Psylliodes chrysocephalus</name>
    <dbReference type="NCBI Taxonomy" id="3402493"/>
    <lineage>
        <taxon>Eukaryota</taxon>
        <taxon>Metazoa</taxon>
        <taxon>Ecdysozoa</taxon>
        <taxon>Arthropoda</taxon>
        <taxon>Hexapoda</taxon>
        <taxon>Insecta</taxon>
        <taxon>Pterygota</taxon>
        <taxon>Neoptera</taxon>
        <taxon>Endopterygota</taxon>
        <taxon>Coleoptera</taxon>
        <taxon>Polyphaga</taxon>
        <taxon>Cucujiformia</taxon>
        <taxon>Chrysomeloidea</taxon>
        <taxon>Chrysomelidae</taxon>
        <taxon>Galerucinae</taxon>
        <taxon>Alticini</taxon>
        <taxon>Psylliodes</taxon>
    </lineage>
</organism>
<feature type="compositionally biased region" description="Basic and acidic residues" evidence="1">
    <location>
        <begin position="65"/>
        <end position="92"/>
    </location>
</feature>
<dbReference type="EMBL" id="OV651820">
    <property type="protein sequence ID" value="CAH1114659.1"/>
    <property type="molecule type" value="Genomic_DNA"/>
</dbReference>
<accession>A0A9P0DA56</accession>
<evidence type="ECO:0000313" key="2">
    <source>
        <dbReference type="EMBL" id="CAH1114659.1"/>
    </source>
</evidence>
<sequence length="306" mass="34270">MNDEKNELKIAFCKGTRGGSTNSDVESEIDPFHTSSSADSDFEPLDFEIEENKMKTISDGAEGSSLDKYKLSRDQEQQEVEKHDRTRANKEKKQAENFEGMEINIDKSKFGVDGGGGFLKVCCSVLTRNLNEEEVVPEKRQRYTDDVLANDLKDSDVKRLFILVIGKCTQENYDNVAALWNLLQINNFDGTIATDLKLANILSGLMAHSASHPCTWCDVHKTNLKDCGSYRTIGNCLANYENWTANDAIFKNAKDYKNCIKPSILSTDDDKRIINIIPPPELHLMLGVVNTIVGVMAKECEVDTNK</sequence>
<evidence type="ECO:0000313" key="3">
    <source>
        <dbReference type="Proteomes" id="UP001153636"/>
    </source>
</evidence>
<proteinExistence type="predicted"/>
<feature type="compositionally biased region" description="Acidic residues" evidence="1">
    <location>
        <begin position="40"/>
        <end position="49"/>
    </location>
</feature>
<name>A0A9P0DA56_9CUCU</name>
<evidence type="ECO:0000256" key="1">
    <source>
        <dbReference type="SAM" id="MobiDB-lite"/>
    </source>
</evidence>
<dbReference type="AlphaFoldDB" id="A0A9P0DA56"/>
<reference evidence="2" key="1">
    <citation type="submission" date="2022-01" db="EMBL/GenBank/DDBJ databases">
        <authorList>
            <person name="King R."/>
        </authorList>
    </citation>
    <scope>NUCLEOTIDE SEQUENCE</scope>
</reference>
<feature type="region of interest" description="Disordered" evidence="1">
    <location>
        <begin position="14"/>
        <end position="92"/>
    </location>
</feature>
<dbReference type="OrthoDB" id="6769802at2759"/>